<dbReference type="FunCoup" id="B3RYG8">
    <property type="interactions" value="338"/>
</dbReference>
<dbReference type="PANTHER" id="PTHR33638:SF1">
    <property type="entry name" value="SELENOPROTEIN H"/>
    <property type="match status" value="1"/>
</dbReference>
<evidence type="ECO:0000256" key="1">
    <source>
        <dbReference type="SAM" id="MobiDB-lite"/>
    </source>
</evidence>
<dbReference type="GO" id="GO:0005794">
    <property type="term" value="C:Golgi apparatus"/>
    <property type="evidence" value="ECO:0000318"/>
    <property type="project" value="GO_Central"/>
</dbReference>
<name>B3RYG8_TRIAD</name>
<dbReference type="InParanoid" id="B3RYG8"/>
<dbReference type="RefSeq" id="XP_002112926.1">
    <property type="nucleotide sequence ID" value="XM_002112890.1"/>
</dbReference>
<reference evidence="2 3" key="1">
    <citation type="journal article" date="2008" name="Nature">
        <title>The Trichoplax genome and the nature of placozoans.</title>
        <authorList>
            <person name="Srivastava M."/>
            <person name="Begovic E."/>
            <person name="Chapman J."/>
            <person name="Putnam N.H."/>
            <person name="Hellsten U."/>
            <person name="Kawashima T."/>
            <person name="Kuo A."/>
            <person name="Mitros T."/>
            <person name="Salamov A."/>
            <person name="Carpenter M.L."/>
            <person name="Signorovitch A.Y."/>
            <person name="Moreno M.A."/>
            <person name="Kamm K."/>
            <person name="Grimwood J."/>
            <person name="Schmutz J."/>
            <person name="Shapiro H."/>
            <person name="Grigoriev I.V."/>
            <person name="Buss L.W."/>
            <person name="Schierwater B."/>
            <person name="Dellaporta S.L."/>
            <person name="Rokhsar D.S."/>
        </authorList>
    </citation>
    <scope>NUCLEOTIDE SEQUENCE [LARGE SCALE GENOMIC DNA]</scope>
    <source>
        <strain evidence="2 3">Grell-BS-1999</strain>
    </source>
</reference>
<keyword evidence="3" id="KW-1185">Reference proteome</keyword>
<evidence type="ECO:0000313" key="3">
    <source>
        <dbReference type="Proteomes" id="UP000009022"/>
    </source>
</evidence>
<dbReference type="AlphaFoldDB" id="B3RYG8"/>
<dbReference type="OrthoDB" id="1933874at2759"/>
<dbReference type="PhylomeDB" id="B3RYG8"/>
<dbReference type="eggNOG" id="ENOG502S3QJ">
    <property type="taxonomic scope" value="Eukaryota"/>
</dbReference>
<feature type="compositionally biased region" description="Basic and acidic residues" evidence="1">
    <location>
        <begin position="9"/>
        <end position="18"/>
    </location>
</feature>
<dbReference type="Proteomes" id="UP000009022">
    <property type="component" value="Unassembled WGS sequence"/>
</dbReference>
<dbReference type="EMBL" id="DS985245">
    <property type="protein sequence ID" value="EDV25036.1"/>
    <property type="molecule type" value="Genomic_DNA"/>
</dbReference>
<dbReference type="InterPro" id="IPR052674">
    <property type="entry name" value="SelWTH-like"/>
</dbReference>
<dbReference type="HOGENOM" id="CLU_164858_0_0_1"/>
<dbReference type="OMA" id="EDHNIWS"/>
<evidence type="ECO:0008006" key="4">
    <source>
        <dbReference type="Google" id="ProtNLM"/>
    </source>
</evidence>
<gene>
    <name evidence="2" type="ORF">TRIADDRAFT_56553</name>
</gene>
<protein>
    <recommendedName>
        <fullName evidence="4">Selenoprotein H</fullName>
    </recommendedName>
</protein>
<sequence>MPPKKRKVGEKVARKDTAASDDIGETGKKRKRTKVQTNGQFIIERCDELVKALQTAFPKIESQVNPEKPRRGSFECYLSKEDGDKILLWSGIKLGPPRKLKFPDPDVIIKAAKEAIQTTTAK</sequence>
<dbReference type="PANTHER" id="PTHR33638">
    <property type="entry name" value="SELENOPROTEIN H"/>
    <property type="match status" value="1"/>
</dbReference>
<dbReference type="CTD" id="6753699"/>
<dbReference type="KEGG" id="tad:TRIADDRAFT_56553"/>
<proteinExistence type="predicted"/>
<evidence type="ECO:0000313" key="2">
    <source>
        <dbReference type="EMBL" id="EDV25036.1"/>
    </source>
</evidence>
<organism evidence="2 3">
    <name type="scientific">Trichoplax adhaerens</name>
    <name type="common">Trichoplax reptans</name>
    <dbReference type="NCBI Taxonomy" id="10228"/>
    <lineage>
        <taxon>Eukaryota</taxon>
        <taxon>Metazoa</taxon>
        <taxon>Placozoa</taxon>
        <taxon>Uniplacotomia</taxon>
        <taxon>Trichoplacea</taxon>
        <taxon>Trichoplacidae</taxon>
        <taxon>Trichoplax</taxon>
    </lineage>
</organism>
<accession>B3RYG8</accession>
<feature type="region of interest" description="Disordered" evidence="1">
    <location>
        <begin position="1"/>
        <end position="34"/>
    </location>
</feature>
<dbReference type="GeneID" id="6753699"/>